<dbReference type="Proteomes" id="UP000722485">
    <property type="component" value="Unassembled WGS sequence"/>
</dbReference>
<keyword evidence="8" id="KW-1185">Reference proteome</keyword>
<protein>
    <submittedName>
        <fullName evidence="7">Uncharacterized protein</fullName>
    </submittedName>
</protein>
<dbReference type="GO" id="GO:0032979">
    <property type="term" value="P:protein insertion into mitochondrial inner membrane from matrix"/>
    <property type="evidence" value="ECO:0007669"/>
    <property type="project" value="TreeGrafter"/>
</dbReference>
<evidence type="ECO:0000313" key="7">
    <source>
        <dbReference type="EMBL" id="KAF7545100.1"/>
    </source>
</evidence>
<keyword evidence="4 6" id="KW-1133">Transmembrane helix</keyword>
<evidence type="ECO:0000256" key="3">
    <source>
        <dbReference type="ARBA" id="ARBA00022692"/>
    </source>
</evidence>
<organism evidence="7 8">
    <name type="scientific">Cylindrodendrum hubeiense</name>
    <dbReference type="NCBI Taxonomy" id="595255"/>
    <lineage>
        <taxon>Eukaryota</taxon>
        <taxon>Fungi</taxon>
        <taxon>Dikarya</taxon>
        <taxon>Ascomycota</taxon>
        <taxon>Pezizomycotina</taxon>
        <taxon>Sordariomycetes</taxon>
        <taxon>Hypocreomycetidae</taxon>
        <taxon>Hypocreales</taxon>
        <taxon>Nectriaceae</taxon>
        <taxon>Cylindrodendrum</taxon>
    </lineage>
</organism>
<reference evidence="7" key="1">
    <citation type="submission" date="2020-03" db="EMBL/GenBank/DDBJ databases">
        <title>Draft Genome Sequence of Cylindrodendrum hubeiense.</title>
        <authorList>
            <person name="Buettner E."/>
            <person name="Kellner H."/>
        </authorList>
    </citation>
    <scope>NUCLEOTIDE SEQUENCE</scope>
    <source>
        <strain evidence="7">IHI 201604</strain>
    </source>
</reference>
<sequence>MLFLRRTAPTLTPHVRLSLTAAGPRAVRSPVASFAGPASCVPSRRGLHIGAFAGEAIQSTASAFSWLHVTTGVPWYLAIPLLAVGVNATLRFPLQLYVAKLRARRGELNPLIGAWARRHTGTIAREQGHLPERILRLRMAGAIEKSRRRIYKTWGVQRWKGFAPLISIFPFVTISEALRRKCGAPLGWISQSVGLSSPQSTTSNLGSASGMFDPSLVDGGCLWFMDLTSADPFYGLPIICTSILVWNTWGKMSKDHIRALLSLNPGEKQVVTLTRLQKVLGRVMLMMPVFPLLFADLPSAIFLYWAASFGLSSINDSILNRLVPKIEPKFLDVQKRPNSLPYLRNRGDAIEK</sequence>
<evidence type="ECO:0000256" key="6">
    <source>
        <dbReference type="SAM" id="Phobius"/>
    </source>
</evidence>
<dbReference type="GO" id="GO:0005743">
    <property type="term" value="C:mitochondrial inner membrane"/>
    <property type="evidence" value="ECO:0007669"/>
    <property type="project" value="TreeGrafter"/>
</dbReference>
<comment type="subcellular location">
    <subcellularLocation>
        <location evidence="1">Membrane</location>
        <topology evidence="1">Multi-pass membrane protein</topology>
    </subcellularLocation>
</comment>
<gene>
    <name evidence="7" type="ORF">G7Z17_g9445</name>
</gene>
<dbReference type="GO" id="GO:0032977">
    <property type="term" value="F:membrane insertase activity"/>
    <property type="evidence" value="ECO:0007669"/>
    <property type="project" value="InterPro"/>
</dbReference>
<accession>A0A9P5H975</accession>
<keyword evidence="5 6" id="KW-0472">Membrane</keyword>
<dbReference type="GO" id="GO:0033617">
    <property type="term" value="P:mitochondrial respiratory chain complex IV assembly"/>
    <property type="evidence" value="ECO:0007669"/>
    <property type="project" value="TreeGrafter"/>
</dbReference>
<dbReference type="InterPro" id="IPR001708">
    <property type="entry name" value="YidC/ALB3/OXA1/COX18"/>
</dbReference>
<keyword evidence="3 6" id="KW-0812">Transmembrane</keyword>
<evidence type="ECO:0000313" key="8">
    <source>
        <dbReference type="Proteomes" id="UP000722485"/>
    </source>
</evidence>
<dbReference type="PANTHER" id="PTHR12428">
    <property type="entry name" value="OXA1"/>
    <property type="match status" value="1"/>
</dbReference>
<name>A0A9P5H975_9HYPO</name>
<comment type="caution">
    <text evidence="7">The sequence shown here is derived from an EMBL/GenBank/DDBJ whole genome shotgun (WGS) entry which is preliminary data.</text>
</comment>
<dbReference type="AlphaFoldDB" id="A0A9P5H975"/>
<dbReference type="OrthoDB" id="2148490at2759"/>
<feature type="transmembrane region" description="Helical" evidence="6">
    <location>
        <begin position="283"/>
        <end position="307"/>
    </location>
</feature>
<comment type="similarity">
    <text evidence="2">Belongs to the OXA1/ALB3/YidC family.</text>
</comment>
<evidence type="ECO:0000256" key="5">
    <source>
        <dbReference type="ARBA" id="ARBA00023136"/>
    </source>
</evidence>
<dbReference type="EMBL" id="JAANBB010000270">
    <property type="protein sequence ID" value="KAF7545100.1"/>
    <property type="molecule type" value="Genomic_DNA"/>
</dbReference>
<proteinExistence type="inferred from homology"/>
<evidence type="ECO:0000256" key="2">
    <source>
        <dbReference type="ARBA" id="ARBA00009877"/>
    </source>
</evidence>
<evidence type="ECO:0000256" key="1">
    <source>
        <dbReference type="ARBA" id="ARBA00004141"/>
    </source>
</evidence>
<evidence type="ECO:0000256" key="4">
    <source>
        <dbReference type="ARBA" id="ARBA00022989"/>
    </source>
</evidence>
<dbReference type="PANTHER" id="PTHR12428:SF65">
    <property type="entry name" value="CYTOCHROME C OXIDASE ASSEMBLY PROTEIN COX18, MITOCHONDRIAL"/>
    <property type="match status" value="1"/>
</dbReference>